<gene>
    <name evidence="1" type="ORF">CITCOLO1_LOCUS17231</name>
</gene>
<dbReference type="EMBL" id="OZ021740">
    <property type="protein sequence ID" value="CAK9324981.1"/>
    <property type="molecule type" value="Genomic_DNA"/>
</dbReference>
<evidence type="ECO:0000313" key="1">
    <source>
        <dbReference type="EMBL" id="CAK9324981.1"/>
    </source>
</evidence>
<keyword evidence="2" id="KW-1185">Reference proteome</keyword>
<dbReference type="PANTHER" id="PTHR13343">
    <property type="entry name" value="CREG1 PROTEIN"/>
    <property type="match status" value="1"/>
</dbReference>
<sequence length="508" mass="57694">MAVAVASSLTFEGTCCSTSYAFTSSWNRSSFDVRGRNQKFGSTKFHWLSKGRDLCLSKVSVAADYPDSVPDSSSYLTNKGYHPLEDLKVCKRARNTELTAAEVARTAVEVNSNALLLFPGTVHSEPHEQVSWDEFQYVIDDYGDLYFEIFDSVNMLEDRGAHNPVNALIGMDMQMYESRRTVGDYSTADSGYGDVVPFDYDYIEVVEADLVDIPVDWGAPDVSSLVHPVYFAKCLNKVINMEYDRKMKHPSNGVSILGCLRPAYADEESYVRRLFYFEESEGYNTDWKGLEGETLSLESKIDRSSQRSTLYRLEIMRIELFSVYGVQSEVSLQDFQDAEPDILLHSTTEIIERFSEKGIRCNIALKALCKKRGLHVEDAILIGVDSLGMDVRVCFGTEVRTFRFPFKIRATSEIAAEKQIQQLLFPRSRRKKLRSHGDGLRDTVIALCRSKNVSTYPMKSFDRDYADVFLHGQTLSTEDGQQTFCPCNICRGFQLHWEKKGQHSLNFL</sequence>
<dbReference type="InterPro" id="IPR037119">
    <property type="entry name" value="Haem_oxidase_HugZ-like_sf"/>
</dbReference>
<proteinExistence type="predicted"/>
<dbReference type="PANTHER" id="PTHR13343:SF18">
    <property type="entry name" value="PENTATRICOPEPTIDE REPEAT (PPR) SUPERFAMILY PROTEIN"/>
    <property type="match status" value="1"/>
</dbReference>
<accession>A0ABP0Z0Z6</accession>
<dbReference type="Proteomes" id="UP001642487">
    <property type="component" value="Chromosome 6"/>
</dbReference>
<dbReference type="SUPFAM" id="SSF50475">
    <property type="entry name" value="FMN-binding split barrel"/>
    <property type="match status" value="1"/>
</dbReference>
<reference evidence="1 2" key="1">
    <citation type="submission" date="2024-03" db="EMBL/GenBank/DDBJ databases">
        <authorList>
            <person name="Gkanogiannis A."/>
            <person name="Becerra Lopez-Lavalle L."/>
        </authorList>
    </citation>
    <scope>NUCLEOTIDE SEQUENCE [LARGE SCALE GENOMIC DNA]</scope>
</reference>
<evidence type="ECO:0000313" key="2">
    <source>
        <dbReference type="Proteomes" id="UP001642487"/>
    </source>
</evidence>
<name>A0ABP0Z0Z6_9ROSI</name>
<protein>
    <submittedName>
        <fullName evidence="1">Uncharacterized protein</fullName>
    </submittedName>
</protein>
<dbReference type="Gene3D" id="3.20.180.10">
    <property type="entry name" value="PNP-oxidase-like"/>
    <property type="match status" value="1"/>
</dbReference>
<organism evidence="1 2">
    <name type="scientific">Citrullus colocynthis</name>
    <name type="common">colocynth</name>
    <dbReference type="NCBI Taxonomy" id="252529"/>
    <lineage>
        <taxon>Eukaryota</taxon>
        <taxon>Viridiplantae</taxon>
        <taxon>Streptophyta</taxon>
        <taxon>Embryophyta</taxon>
        <taxon>Tracheophyta</taxon>
        <taxon>Spermatophyta</taxon>
        <taxon>Magnoliopsida</taxon>
        <taxon>eudicotyledons</taxon>
        <taxon>Gunneridae</taxon>
        <taxon>Pentapetalae</taxon>
        <taxon>rosids</taxon>
        <taxon>fabids</taxon>
        <taxon>Cucurbitales</taxon>
        <taxon>Cucurbitaceae</taxon>
        <taxon>Benincaseae</taxon>
        <taxon>Citrullus</taxon>
    </lineage>
</organism>